<dbReference type="Proteomes" id="UP000678499">
    <property type="component" value="Unassembled WGS sequence"/>
</dbReference>
<feature type="non-terminal residue" evidence="4">
    <location>
        <position position="1"/>
    </location>
</feature>
<keyword evidence="2" id="KW-0547">Nucleotide-binding</keyword>
<dbReference type="InterPro" id="IPR027417">
    <property type="entry name" value="P-loop_NTPase"/>
</dbReference>
<dbReference type="AlphaFoldDB" id="A0A7R9GIK3"/>
<keyword evidence="3" id="KW-0418">Kinase</keyword>
<gene>
    <name evidence="4" type="ORF">NMOB1V02_LOCUS11512</name>
</gene>
<dbReference type="InterPro" id="IPR000850">
    <property type="entry name" value="Adenylat/UMP-CMP_kin"/>
</dbReference>
<dbReference type="Gene3D" id="3.40.50.300">
    <property type="entry name" value="P-loop containing nucleotide triphosphate hydrolases"/>
    <property type="match status" value="1"/>
</dbReference>
<accession>A0A7R9GIK3</accession>
<name>A0A7R9GIK3_9CRUS</name>
<organism evidence="4">
    <name type="scientific">Notodromas monacha</name>
    <dbReference type="NCBI Taxonomy" id="399045"/>
    <lineage>
        <taxon>Eukaryota</taxon>
        <taxon>Metazoa</taxon>
        <taxon>Ecdysozoa</taxon>
        <taxon>Arthropoda</taxon>
        <taxon>Crustacea</taxon>
        <taxon>Oligostraca</taxon>
        <taxon>Ostracoda</taxon>
        <taxon>Podocopa</taxon>
        <taxon>Podocopida</taxon>
        <taxon>Cypridocopina</taxon>
        <taxon>Cypridoidea</taxon>
        <taxon>Cyprididae</taxon>
        <taxon>Notodromas</taxon>
    </lineage>
</organism>
<protein>
    <recommendedName>
        <fullName evidence="6">Nucleoside-diphosphate kinase</fullName>
    </recommendedName>
</protein>
<dbReference type="SUPFAM" id="SSF52540">
    <property type="entry name" value="P-loop containing nucleoside triphosphate hydrolases"/>
    <property type="match status" value="1"/>
</dbReference>
<dbReference type="EMBL" id="CAJPEX010006386">
    <property type="protein sequence ID" value="CAG0924056.1"/>
    <property type="molecule type" value="Genomic_DNA"/>
</dbReference>
<dbReference type="GO" id="GO:0019205">
    <property type="term" value="F:nucleobase-containing compound kinase activity"/>
    <property type="evidence" value="ECO:0007669"/>
    <property type="project" value="InterPro"/>
</dbReference>
<dbReference type="GO" id="GO:0006139">
    <property type="term" value="P:nucleobase-containing compound metabolic process"/>
    <property type="evidence" value="ECO:0007669"/>
    <property type="project" value="InterPro"/>
</dbReference>
<proteinExistence type="predicted"/>
<evidence type="ECO:0000313" key="5">
    <source>
        <dbReference type="Proteomes" id="UP000678499"/>
    </source>
</evidence>
<evidence type="ECO:0000313" key="4">
    <source>
        <dbReference type="EMBL" id="CAD7283904.1"/>
    </source>
</evidence>
<evidence type="ECO:0000256" key="1">
    <source>
        <dbReference type="ARBA" id="ARBA00022679"/>
    </source>
</evidence>
<reference evidence="4" key="1">
    <citation type="submission" date="2020-11" db="EMBL/GenBank/DDBJ databases">
        <authorList>
            <person name="Tran Van P."/>
        </authorList>
    </citation>
    <scope>NUCLEOTIDE SEQUENCE</scope>
</reference>
<evidence type="ECO:0000256" key="3">
    <source>
        <dbReference type="ARBA" id="ARBA00022777"/>
    </source>
</evidence>
<keyword evidence="5" id="KW-1185">Reference proteome</keyword>
<dbReference type="Pfam" id="PF00406">
    <property type="entry name" value="ADK"/>
    <property type="match status" value="1"/>
</dbReference>
<dbReference type="PANTHER" id="PTHR23359">
    <property type="entry name" value="NUCLEOTIDE KINASE"/>
    <property type="match status" value="1"/>
</dbReference>
<evidence type="ECO:0000256" key="2">
    <source>
        <dbReference type="ARBA" id="ARBA00022741"/>
    </source>
</evidence>
<sequence length="65" mass="7651">IRPVDLIIYLEAPDEILMERLINRGLTSGRLDDNETSINKRLITFHEHTEPIETAYKRRVHKVPI</sequence>
<dbReference type="GO" id="GO:0005524">
    <property type="term" value="F:ATP binding"/>
    <property type="evidence" value="ECO:0007669"/>
    <property type="project" value="InterPro"/>
</dbReference>
<evidence type="ECO:0008006" key="6">
    <source>
        <dbReference type="Google" id="ProtNLM"/>
    </source>
</evidence>
<dbReference type="OrthoDB" id="442176at2759"/>
<dbReference type="EMBL" id="OA888423">
    <property type="protein sequence ID" value="CAD7283904.1"/>
    <property type="molecule type" value="Genomic_DNA"/>
</dbReference>
<keyword evidence="1" id="KW-0808">Transferase</keyword>